<dbReference type="CDD" id="cd20628">
    <property type="entry name" value="CYP4"/>
    <property type="match status" value="1"/>
</dbReference>
<dbReference type="GO" id="GO:0016705">
    <property type="term" value="F:oxidoreductase activity, acting on paired donors, with incorporation or reduction of molecular oxygen"/>
    <property type="evidence" value="ECO:0007669"/>
    <property type="project" value="InterPro"/>
</dbReference>
<dbReference type="PANTHER" id="PTHR24291:SF105">
    <property type="entry name" value="CYTOCHROME P450 4P1-RELATED"/>
    <property type="match status" value="1"/>
</dbReference>
<evidence type="ECO:0000256" key="5">
    <source>
        <dbReference type="ARBA" id="ARBA00022723"/>
    </source>
</evidence>
<dbReference type="InterPro" id="IPR036396">
    <property type="entry name" value="Cyt_P450_sf"/>
</dbReference>
<dbReference type="InterPro" id="IPR002401">
    <property type="entry name" value="Cyt_P450_E_grp-I"/>
</dbReference>
<dbReference type="PROSITE" id="PS00086">
    <property type="entry name" value="CYTOCHROME_P450"/>
    <property type="match status" value="1"/>
</dbReference>
<dbReference type="SUPFAM" id="SSF48264">
    <property type="entry name" value="Cytochrome P450"/>
    <property type="match status" value="1"/>
</dbReference>
<evidence type="ECO:0000313" key="11">
    <source>
        <dbReference type="EMBL" id="CAK1602149.1"/>
    </source>
</evidence>
<dbReference type="GO" id="GO:0020037">
    <property type="term" value="F:heme binding"/>
    <property type="evidence" value="ECO:0007669"/>
    <property type="project" value="InterPro"/>
</dbReference>
<comment type="caution">
    <text evidence="11">The sequence shown here is derived from an EMBL/GenBank/DDBJ whole genome shotgun (WGS) entry which is preliminary data.</text>
</comment>
<comment type="function">
    <text evidence="2">May be involved in the metabolism of insect hormones and in the breakdown of synthetic insecticides.</text>
</comment>
<dbReference type="Pfam" id="PF00067">
    <property type="entry name" value="p450"/>
    <property type="match status" value="1"/>
</dbReference>
<dbReference type="InterPro" id="IPR050196">
    <property type="entry name" value="Cytochrome_P450_Monoox"/>
</dbReference>
<comment type="cofactor">
    <cofactor evidence="1 9">
        <name>heme</name>
        <dbReference type="ChEBI" id="CHEBI:30413"/>
    </cofactor>
</comment>
<evidence type="ECO:0000256" key="7">
    <source>
        <dbReference type="ARBA" id="ARBA00023004"/>
    </source>
</evidence>
<evidence type="ECO:0000256" key="8">
    <source>
        <dbReference type="ARBA" id="ARBA00023033"/>
    </source>
</evidence>
<gene>
    <name evidence="11" type="ORF">PARMNEM_LOCUS20686</name>
</gene>
<dbReference type="InterPro" id="IPR001128">
    <property type="entry name" value="Cyt_P450"/>
</dbReference>
<evidence type="ECO:0008006" key="13">
    <source>
        <dbReference type="Google" id="ProtNLM"/>
    </source>
</evidence>
<dbReference type="InterPro" id="IPR017972">
    <property type="entry name" value="Cyt_P450_CS"/>
</dbReference>
<feature type="binding site" description="axial binding residue" evidence="9">
    <location>
        <position position="448"/>
    </location>
    <ligand>
        <name>heme</name>
        <dbReference type="ChEBI" id="CHEBI:30413"/>
    </ligand>
    <ligandPart>
        <name>Fe</name>
        <dbReference type="ChEBI" id="CHEBI:18248"/>
    </ligandPart>
</feature>
<keyword evidence="12" id="KW-1185">Reference proteome</keyword>
<organism evidence="11 12">
    <name type="scientific">Parnassius mnemosyne</name>
    <name type="common">clouded apollo</name>
    <dbReference type="NCBI Taxonomy" id="213953"/>
    <lineage>
        <taxon>Eukaryota</taxon>
        <taxon>Metazoa</taxon>
        <taxon>Ecdysozoa</taxon>
        <taxon>Arthropoda</taxon>
        <taxon>Hexapoda</taxon>
        <taxon>Insecta</taxon>
        <taxon>Pterygota</taxon>
        <taxon>Neoptera</taxon>
        <taxon>Endopterygota</taxon>
        <taxon>Lepidoptera</taxon>
        <taxon>Glossata</taxon>
        <taxon>Ditrysia</taxon>
        <taxon>Papilionoidea</taxon>
        <taxon>Papilionidae</taxon>
        <taxon>Parnassiinae</taxon>
        <taxon>Parnassini</taxon>
        <taxon>Parnassius</taxon>
        <taxon>Driopa</taxon>
    </lineage>
</organism>
<dbReference type="AlphaFoldDB" id="A0AAV1M761"/>
<keyword evidence="4 9" id="KW-0349">Heme</keyword>
<evidence type="ECO:0000256" key="1">
    <source>
        <dbReference type="ARBA" id="ARBA00001971"/>
    </source>
</evidence>
<dbReference type="Gene3D" id="1.10.630.10">
    <property type="entry name" value="Cytochrome P450"/>
    <property type="match status" value="1"/>
</dbReference>
<keyword evidence="6 10" id="KW-0560">Oxidoreductase</keyword>
<evidence type="ECO:0000256" key="4">
    <source>
        <dbReference type="ARBA" id="ARBA00022617"/>
    </source>
</evidence>
<dbReference type="Proteomes" id="UP001314205">
    <property type="component" value="Unassembled WGS sequence"/>
</dbReference>
<evidence type="ECO:0000313" key="12">
    <source>
        <dbReference type="Proteomes" id="UP001314205"/>
    </source>
</evidence>
<protein>
    <recommendedName>
        <fullName evidence="13">Cytochrome P450</fullName>
    </recommendedName>
</protein>
<keyword evidence="8 10" id="KW-0503">Monooxygenase</keyword>
<dbReference type="GO" id="GO:0004497">
    <property type="term" value="F:monooxygenase activity"/>
    <property type="evidence" value="ECO:0007669"/>
    <property type="project" value="UniProtKB-KW"/>
</dbReference>
<evidence type="ECO:0000256" key="2">
    <source>
        <dbReference type="ARBA" id="ARBA00003690"/>
    </source>
</evidence>
<evidence type="ECO:0000256" key="3">
    <source>
        <dbReference type="ARBA" id="ARBA00010617"/>
    </source>
</evidence>
<dbReference type="PRINTS" id="PR00385">
    <property type="entry name" value="P450"/>
</dbReference>
<dbReference type="EMBL" id="CAVLGL010000137">
    <property type="protein sequence ID" value="CAK1602149.1"/>
    <property type="molecule type" value="Genomic_DNA"/>
</dbReference>
<evidence type="ECO:0000256" key="9">
    <source>
        <dbReference type="PIRSR" id="PIRSR602401-1"/>
    </source>
</evidence>
<keyword evidence="7 9" id="KW-0408">Iron</keyword>
<name>A0AAV1M761_9NEOP</name>
<keyword evidence="5 9" id="KW-0479">Metal-binding</keyword>
<proteinExistence type="inferred from homology"/>
<accession>A0AAV1M761</accession>
<evidence type="ECO:0000256" key="6">
    <source>
        <dbReference type="ARBA" id="ARBA00023002"/>
    </source>
</evidence>
<dbReference type="PRINTS" id="PR00463">
    <property type="entry name" value="EP450I"/>
</dbReference>
<sequence>MVYLLLVVVFLIAVNYLFNYNKKAVLLRKIPGFKDSFIIGNALEIFQPPVKLFELGRKIANENNGIYRFWCFPLGTVNIYNPEDIEVILSGMKYHQKSKVYSFLKPWLQDGLLLSYGEKWQDRRKILTPAFHFNILRRYYVNLQENTNRLVETLNKTLNTEIDLIPVISECTLNSICESAMGTRLSDESSGKQYKNAIYELGHFITERFVRIHLYADYIFKMSSLGKKQSKYLSIVHNFTRKVINDRKKLIIENGINFVNVMGDKDDDESEIVYGKKKRTAMLDLLILAEQEGLIDNAGMQEEVDTFMFEGHDTTASGLTYCLMLLANYPEIQDNIIIELKEIFGETKRATRMEDLNAMRYLDRCIKESLRLYPPVPFISRHIDEEVQLSNYTVPAGTFCHIHIYDLHRSENLFPNPSVFDPDRFLPENVGKRHNYAYIPFSAGPRNCIGQKFAMMQMKLVVSTILRNFKLLPVTSCSDLKFQADLVLRNSEPVYIKFEKEKSLYKK</sequence>
<dbReference type="PANTHER" id="PTHR24291">
    <property type="entry name" value="CYTOCHROME P450 FAMILY 4"/>
    <property type="match status" value="1"/>
</dbReference>
<reference evidence="11 12" key="1">
    <citation type="submission" date="2023-11" db="EMBL/GenBank/DDBJ databases">
        <authorList>
            <person name="Hedman E."/>
            <person name="Englund M."/>
            <person name="Stromberg M."/>
            <person name="Nyberg Akerstrom W."/>
            <person name="Nylinder S."/>
            <person name="Jareborg N."/>
            <person name="Kallberg Y."/>
            <person name="Kronander E."/>
        </authorList>
    </citation>
    <scope>NUCLEOTIDE SEQUENCE [LARGE SCALE GENOMIC DNA]</scope>
</reference>
<dbReference type="GO" id="GO:0005506">
    <property type="term" value="F:iron ion binding"/>
    <property type="evidence" value="ECO:0007669"/>
    <property type="project" value="InterPro"/>
</dbReference>
<evidence type="ECO:0000256" key="10">
    <source>
        <dbReference type="RuleBase" id="RU000461"/>
    </source>
</evidence>
<comment type="similarity">
    <text evidence="3 10">Belongs to the cytochrome P450 family.</text>
</comment>